<keyword evidence="3" id="KW-1185">Reference proteome</keyword>
<feature type="transmembrane region" description="Helical" evidence="1">
    <location>
        <begin position="20"/>
        <end position="44"/>
    </location>
</feature>
<dbReference type="STRING" id="35722.A0A0B7NPS4"/>
<dbReference type="Pfam" id="PF10233">
    <property type="entry name" value="Cg6151-P"/>
    <property type="match status" value="1"/>
</dbReference>
<evidence type="ECO:0000256" key="1">
    <source>
        <dbReference type="SAM" id="Phobius"/>
    </source>
</evidence>
<dbReference type="GO" id="GO:0016020">
    <property type="term" value="C:membrane"/>
    <property type="evidence" value="ECO:0007669"/>
    <property type="project" value="InterPro"/>
</dbReference>
<feature type="transmembrane region" description="Helical" evidence="1">
    <location>
        <begin position="56"/>
        <end position="76"/>
    </location>
</feature>
<accession>A0A0B7NPS4</accession>
<name>A0A0B7NPS4_9FUNG</name>
<evidence type="ECO:0000313" key="3">
    <source>
        <dbReference type="Proteomes" id="UP000054107"/>
    </source>
</evidence>
<keyword evidence="1" id="KW-0472">Membrane</keyword>
<proteinExistence type="predicted"/>
<feature type="transmembrane region" description="Helical" evidence="1">
    <location>
        <begin position="82"/>
        <end position="100"/>
    </location>
</feature>
<organism evidence="2 3">
    <name type="scientific">Parasitella parasitica</name>
    <dbReference type="NCBI Taxonomy" id="35722"/>
    <lineage>
        <taxon>Eukaryota</taxon>
        <taxon>Fungi</taxon>
        <taxon>Fungi incertae sedis</taxon>
        <taxon>Mucoromycota</taxon>
        <taxon>Mucoromycotina</taxon>
        <taxon>Mucoromycetes</taxon>
        <taxon>Mucorales</taxon>
        <taxon>Mucorineae</taxon>
        <taxon>Mucoraceae</taxon>
        <taxon>Parasitella</taxon>
    </lineage>
</organism>
<dbReference type="Proteomes" id="UP000054107">
    <property type="component" value="Unassembled WGS sequence"/>
</dbReference>
<reference evidence="2 3" key="1">
    <citation type="submission" date="2014-09" db="EMBL/GenBank/DDBJ databases">
        <authorList>
            <person name="Ellenberger Sabrina"/>
        </authorList>
    </citation>
    <scope>NUCLEOTIDE SEQUENCE [LARGE SCALE GENOMIC DNA]</scope>
    <source>
        <strain evidence="2 3">CBS 412.66</strain>
    </source>
</reference>
<sequence length="120" mass="13064">MGLLDEFKSRNFSLYAQWLGVISIVLLIVLGVVSLASNPIFAIIGCDGFIARFENAYYRGAAYIIFSIVMFLSTLINKTILILPAVTLLFTFICYVIAGVKKQPHASTKILGGTGVDNVV</sequence>
<protein>
    <submittedName>
        <fullName evidence="2">Uncharacterized protein</fullName>
    </submittedName>
</protein>
<gene>
    <name evidence="2" type="primary">PARPA_11813.1 scaffold 44631</name>
</gene>
<dbReference type="AlphaFoldDB" id="A0A0B7NPS4"/>
<evidence type="ECO:0000313" key="2">
    <source>
        <dbReference type="EMBL" id="CEP17515.1"/>
    </source>
</evidence>
<dbReference type="InterPro" id="IPR019365">
    <property type="entry name" value="TVP18/Ca-channel_flower"/>
</dbReference>
<keyword evidence="1" id="KW-0812">Transmembrane</keyword>
<keyword evidence="1" id="KW-1133">Transmembrane helix</keyword>
<dbReference type="EMBL" id="LN733691">
    <property type="protein sequence ID" value="CEP17515.1"/>
    <property type="molecule type" value="Genomic_DNA"/>
</dbReference>
<dbReference type="OrthoDB" id="5591789at2759"/>